<reference evidence="2" key="1">
    <citation type="submission" date="2023-10" db="EMBL/GenBank/DDBJ databases">
        <authorList>
            <person name="Chen Y."/>
            <person name="Shah S."/>
            <person name="Dougan E. K."/>
            <person name="Thang M."/>
            <person name="Chan C."/>
        </authorList>
    </citation>
    <scope>NUCLEOTIDE SEQUENCE [LARGE SCALE GENOMIC DNA]</scope>
</reference>
<gene>
    <name evidence="2" type="ORF">PCOR1329_LOCUS30305</name>
</gene>
<sequence>MKKLKQNIVDEKAAEELAAGGKGKAKGEGKPPPAPPAKKYPPKVELPDDLSKEVIAEYLPLGNKIGLGELDQCWRLTSYDKQFTRSFNLFYAERYFGSKLAKCSGDPGGLDALPMDRWRLLVCAGSAAGLAAVCYFLLRPDEEVTCVFADARSSGQLLCRVKAPRRASGAHLRRLGVAAPAAVVATALFESDITGRGG</sequence>
<feature type="region of interest" description="Disordered" evidence="1">
    <location>
        <begin position="15"/>
        <end position="43"/>
    </location>
</feature>
<evidence type="ECO:0000313" key="3">
    <source>
        <dbReference type="Proteomes" id="UP001189429"/>
    </source>
</evidence>
<dbReference type="EMBL" id="CAUYUJ010011603">
    <property type="protein sequence ID" value="CAK0832240.1"/>
    <property type="molecule type" value="Genomic_DNA"/>
</dbReference>
<organism evidence="2 3">
    <name type="scientific">Prorocentrum cordatum</name>
    <dbReference type="NCBI Taxonomy" id="2364126"/>
    <lineage>
        <taxon>Eukaryota</taxon>
        <taxon>Sar</taxon>
        <taxon>Alveolata</taxon>
        <taxon>Dinophyceae</taxon>
        <taxon>Prorocentrales</taxon>
        <taxon>Prorocentraceae</taxon>
        <taxon>Prorocentrum</taxon>
    </lineage>
</organism>
<proteinExistence type="predicted"/>
<name>A0ABN9SKF7_9DINO</name>
<feature type="compositionally biased region" description="Pro residues" evidence="1">
    <location>
        <begin position="30"/>
        <end position="39"/>
    </location>
</feature>
<accession>A0ABN9SKF7</accession>
<keyword evidence="3" id="KW-1185">Reference proteome</keyword>
<evidence type="ECO:0000313" key="2">
    <source>
        <dbReference type="EMBL" id="CAK0832240.1"/>
    </source>
</evidence>
<dbReference type="Proteomes" id="UP001189429">
    <property type="component" value="Unassembled WGS sequence"/>
</dbReference>
<protein>
    <submittedName>
        <fullName evidence="2">Uncharacterized protein</fullName>
    </submittedName>
</protein>
<comment type="caution">
    <text evidence="2">The sequence shown here is derived from an EMBL/GenBank/DDBJ whole genome shotgun (WGS) entry which is preliminary data.</text>
</comment>
<evidence type="ECO:0000256" key="1">
    <source>
        <dbReference type="SAM" id="MobiDB-lite"/>
    </source>
</evidence>